<reference evidence="2 3" key="1">
    <citation type="submission" date="2014-04" db="EMBL/GenBank/DDBJ databases">
        <title>Evolutionary Origins and Diversification of the Mycorrhizal Mutualists.</title>
        <authorList>
            <consortium name="DOE Joint Genome Institute"/>
            <consortium name="Mycorrhizal Genomics Consortium"/>
            <person name="Kohler A."/>
            <person name="Kuo A."/>
            <person name="Nagy L.G."/>
            <person name="Floudas D."/>
            <person name="Copeland A."/>
            <person name="Barry K.W."/>
            <person name="Cichocki N."/>
            <person name="Veneault-Fourrey C."/>
            <person name="LaButti K."/>
            <person name="Lindquist E.A."/>
            <person name="Lipzen A."/>
            <person name="Lundell T."/>
            <person name="Morin E."/>
            <person name="Murat C."/>
            <person name="Riley R."/>
            <person name="Ohm R."/>
            <person name="Sun H."/>
            <person name="Tunlid A."/>
            <person name="Henrissat B."/>
            <person name="Grigoriev I.V."/>
            <person name="Hibbett D.S."/>
            <person name="Martin F."/>
        </authorList>
    </citation>
    <scope>NUCLEOTIDE SEQUENCE [LARGE SCALE GENOMIC DNA]</scope>
    <source>
        <strain evidence="2 3">FD-317 M1</strain>
    </source>
</reference>
<name>A0A0D0CET4_9AGAR</name>
<sequence>MMWAAVAMEDIDVALEILKSVADSKFGSAIGATFIINSKDSIQIIEALKHRAEIGSAPHNSPFSWFTRFCISSSVGAASSQPPLPSKWLPPCPAVNGAADKPKYEPLSVNMLPKGNDKEKKQKKPYPAVGMRKHPAKDGSPLTLNFVIT</sequence>
<evidence type="ECO:0000313" key="3">
    <source>
        <dbReference type="Proteomes" id="UP000053593"/>
    </source>
</evidence>
<evidence type="ECO:0000256" key="1">
    <source>
        <dbReference type="SAM" id="MobiDB-lite"/>
    </source>
</evidence>
<organism evidence="2 3">
    <name type="scientific">Collybiopsis luxurians FD-317 M1</name>
    <dbReference type="NCBI Taxonomy" id="944289"/>
    <lineage>
        <taxon>Eukaryota</taxon>
        <taxon>Fungi</taxon>
        <taxon>Dikarya</taxon>
        <taxon>Basidiomycota</taxon>
        <taxon>Agaricomycotina</taxon>
        <taxon>Agaricomycetes</taxon>
        <taxon>Agaricomycetidae</taxon>
        <taxon>Agaricales</taxon>
        <taxon>Marasmiineae</taxon>
        <taxon>Omphalotaceae</taxon>
        <taxon>Collybiopsis</taxon>
        <taxon>Collybiopsis luxurians</taxon>
    </lineage>
</organism>
<evidence type="ECO:0000313" key="2">
    <source>
        <dbReference type="EMBL" id="KIK56527.1"/>
    </source>
</evidence>
<feature type="region of interest" description="Disordered" evidence="1">
    <location>
        <begin position="106"/>
        <end position="137"/>
    </location>
</feature>
<proteinExistence type="predicted"/>
<dbReference type="HOGENOM" id="CLU_1749871_0_0_1"/>
<gene>
    <name evidence="2" type="ORF">GYMLUDRAFT_247778</name>
</gene>
<dbReference type="AlphaFoldDB" id="A0A0D0CET4"/>
<protein>
    <submittedName>
        <fullName evidence="2">Uncharacterized protein</fullName>
    </submittedName>
</protein>
<dbReference type="EMBL" id="KN834797">
    <property type="protein sequence ID" value="KIK56527.1"/>
    <property type="molecule type" value="Genomic_DNA"/>
</dbReference>
<accession>A0A0D0CET4</accession>
<keyword evidence="3" id="KW-1185">Reference proteome</keyword>
<dbReference type="Proteomes" id="UP000053593">
    <property type="component" value="Unassembled WGS sequence"/>
</dbReference>